<evidence type="ECO:0000256" key="1">
    <source>
        <dbReference type="SAM" id="MobiDB-lite"/>
    </source>
</evidence>
<evidence type="ECO:0000313" key="2">
    <source>
        <dbReference type="EMBL" id="MPC52489.1"/>
    </source>
</evidence>
<feature type="compositionally biased region" description="Basic and acidic residues" evidence="1">
    <location>
        <begin position="118"/>
        <end position="132"/>
    </location>
</feature>
<organism evidence="2 3">
    <name type="scientific">Portunus trituberculatus</name>
    <name type="common">Swimming crab</name>
    <name type="synonym">Neptunus trituberculatus</name>
    <dbReference type="NCBI Taxonomy" id="210409"/>
    <lineage>
        <taxon>Eukaryota</taxon>
        <taxon>Metazoa</taxon>
        <taxon>Ecdysozoa</taxon>
        <taxon>Arthropoda</taxon>
        <taxon>Crustacea</taxon>
        <taxon>Multicrustacea</taxon>
        <taxon>Malacostraca</taxon>
        <taxon>Eumalacostraca</taxon>
        <taxon>Eucarida</taxon>
        <taxon>Decapoda</taxon>
        <taxon>Pleocyemata</taxon>
        <taxon>Brachyura</taxon>
        <taxon>Eubrachyura</taxon>
        <taxon>Portunoidea</taxon>
        <taxon>Portunidae</taxon>
        <taxon>Portuninae</taxon>
        <taxon>Portunus</taxon>
    </lineage>
</organism>
<sequence length="154" mass="16726">MALNDTCWDSTYVIANMRTWRREAYLGCLRPSTLQEALQSSKSNADRMLHEATLSALAQPRPAPGTPLVKCGPRSFTTTAVRPSAASAQRLLVFAHARDSQGGSCGLSTPQVGGVAQDRGRDVDSRHSEGRLQDSLLCHPQHSQPTSRNPEDMP</sequence>
<name>A0A5B7G4J4_PORTR</name>
<protein>
    <submittedName>
        <fullName evidence="2">Uncharacterized protein</fullName>
    </submittedName>
</protein>
<evidence type="ECO:0000313" key="3">
    <source>
        <dbReference type="Proteomes" id="UP000324222"/>
    </source>
</evidence>
<accession>A0A5B7G4J4</accession>
<keyword evidence="3" id="KW-1185">Reference proteome</keyword>
<dbReference type="AlphaFoldDB" id="A0A5B7G4J4"/>
<feature type="region of interest" description="Disordered" evidence="1">
    <location>
        <begin position="100"/>
        <end position="154"/>
    </location>
</feature>
<comment type="caution">
    <text evidence="2">The sequence shown here is derived from an EMBL/GenBank/DDBJ whole genome shotgun (WGS) entry which is preliminary data.</text>
</comment>
<reference evidence="2 3" key="1">
    <citation type="submission" date="2019-05" db="EMBL/GenBank/DDBJ databases">
        <title>Another draft genome of Portunus trituberculatus and its Hox gene families provides insights of decapod evolution.</title>
        <authorList>
            <person name="Jeong J.-H."/>
            <person name="Song I."/>
            <person name="Kim S."/>
            <person name="Choi T."/>
            <person name="Kim D."/>
            <person name="Ryu S."/>
            <person name="Kim W."/>
        </authorList>
    </citation>
    <scope>NUCLEOTIDE SEQUENCE [LARGE SCALE GENOMIC DNA]</scope>
    <source>
        <tissue evidence="2">Muscle</tissue>
    </source>
</reference>
<gene>
    <name evidence="2" type="ORF">E2C01_046359</name>
</gene>
<dbReference type="Proteomes" id="UP000324222">
    <property type="component" value="Unassembled WGS sequence"/>
</dbReference>
<proteinExistence type="predicted"/>
<dbReference type="EMBL" id="VSRR010010916">
    <property type="protein sequence ID" value="MPC52489.1"/>
    <property type="molecule type" value="Genomic_DNA"/>
</dbReference>